<dbReference type="SUPFAM" id="SSF53474">
    <property type="entry name" value="alpha/beta-Hydrolases"/>
    <property type="match status" value="1"/>
</dbReference>
<keyword evidence="2 3" id="KW-0378">Hydrolase</keyword>
<feature type="compositionally biased region" description="Polar residues" evidence="4">
    <location>
        <begin position="322"/>
        <end position="341"/>
    </location>
</feature>
<feature type="region of interest" description="Disordered" evidence="4">
    <location>
        <begin position="316"/>
        <end position="341"/>
    </location>
</feature>
<dbReference type="PROSITE" id="PS00122">
    <property type="entry name" value="CARBOXYLESTERASE_B_1"/>
    <property type="match status" value="1"/>
</dbReference>
<accession>A0ABR3Y586</accession>
<keyword evidence="7" id="KW-1185">Reference proteome</keyword>
<comment type="caution">
    <text evidence="6">The sequence shown here is derived from an EMBL/GenBank/DDBJ whole genome shotgun (WGS) entry which is preliminary data.</text>
</comment>
<organism evidence="6 7">
    <name type="scientific">Phialemonium thermophilum</name>
    <dbReference type="NCBI Taxonomy" id="223376"/>
    <lineage>
        <taxon>Eukaryota</taxon>
        <taxon>Fungi</taxon>
        <taxon>Dikarya</taxon>
        <taxon>Ascomycota</taxon>
        <taxon>Pezizomycotina</taxon>
        <taxon>Sordariomycetes</taxon>
        <taxon>Sordariomycetidae</taxon>
        <taxon>Cephalothecales</taxon>
        <taxon>Cephalothecaceae</taxon>
        <taxon>Phialemonium</taxon>
    </lineage>
</organism>
<comment type="similarity">
    <text evidence="1 3">Belongs to the type-B carboxylesterase/lipase family.</text>
</comment>
<evidence type="ECO:0000313" key="7">
    <source>
        <dbReference type="Proteomes" id="UP001586593"/>
    </source>
</evidence>
<feature type="compositionally biased region" description="Gly residues" evidence="4">
    <location>
        <begin position="517"/>
        <end position="532"/>
    </location>
</feature>
<dbReference type="InterPro" id="IPR029058">
    <property type="entry name" value="AB_hydrolase_fold"/>
</dbReference>
<dbReference type="EC" id="3.1.1.-" evidence="3"/>
<dbReference type="InterPro" id="IPR050309">
    <property type="entry name" value="Type-B_Carboxylest/Lipase"/>
</dbReference>
<dbReference type="EMBL" id="JAZHXJ010000009">
    <property type="protein sequence ID" value="KAL1883100.1"/>
    <property type="molecule type" value="Genomic_DNA"/>
</dbReference>
<dbReference type="Proteomes" id="UP001586593">
    <property type="component" value="Unassembled WGS sequence"/>
</dbReference>
<feature type="region of interest" description="Disordered" evidence="4">
    <location>
        <begin position="516"/>
        <end position="537"/>
    </location>
</feature>
<evidence type="ECO:0000259" key="5">
    <source>
        <dbReference type="Pfam" id="PF00135"/>
    </source>
</evidence>
<gene>
    <name evidence="6" type="ORF">VTK73DRAFT_10026</name>
</gene>
<evidence type="ECO:0000313" key="6">
    <source>
        <dbReference type="EMBL" id="KAL1883100.1"/>
    </source>
</evidence>
<evidence type="ECO:0000256" key="1">
    <source>
        <dbReference type="ARBA" id="ARBA00005964"/>
    </source>
</evidence>
<proteinExistence type="inferred from homology"/>
<reference evidence="6 7" key="1">
    <citation type="journal article" date="2024" name="Commun. Biol.">
        <title>Comparative genomic analysis of thermophilic fungi reveals convergent evolutionary adaptations and gene losses.</title>
        <authorList>
            <person name="Steindorff A.S."/>
            <person name="Aguilar-Pontes M.V."/>
            <person name="Robinson A.J."/>
            <person name="Andreopoulos B."/>
            <person name="LaButti K."/>
            <person name="Kuo A."/>
            <person name="Mondo S."/>
            <person name="Riley R."/>
            <person name="Otillar R."/>
            <person name="Haridas S."/>
            <person name="Lipzen A."/>
            <person name="Grimwood J."/>
            <person name="Schmutz J."/>
            <person name="Clum A."/>
            <person name="Reid I.D."/>
            <person name="Moisan M.C."/>
            <person name="Butler G."/>
            <person name="Nguyen T.T.M."/>
            <person name="Dewar K."/>
            <person name="Conant G."/>
            <person name="Drula E."/>
            <person name="Henrissat B."/>
            <person name="Hansel C."/>
            <person name="Singer S."/>
            <person name="Hutchinson M.I."/>
            <person name="de Vries R.P."/>
            <person name="Natvig D.O."/>
            <person name="Powell A.J."/>
            <person name="Tsang A."/>
            <person name="Grigoriev I.V."/>
        </authorList>
    </citation>
    <scope>NUCLEOTIDE SEQUENCE [LARGE SCALE GENOMIC DNA]</scope>
    <source>
        <strain evidence="6 7">ATCC 24622</strain>
    </source>
</reference>
<dbReference type="Pfam" id="PF00135">
    <property type="entry name" value="COesterase"/>
    <property type="match status" value="1"/>
</dbReference>
<dbReference type="Gene3D" id="3.40.50.1820">
    <property type="entry name" value="alpha/beta hydrolase"/>
    <property type="match status" value="1"/>
</dbReference>
<dbReference type="PANTHER" id="PTHR11559">
    <property type="entry name" value="CARBOXYLESTERASE"/>
    <property type="match status" value="1"/>
</dbReference>
<feature type="domain" description="Carboxylesterase type B" evidence="5">
    <location>
        <begin position="9"/>
        <end position="580"/>
    </location>
</feature>
<evidence type="ECO:0000256" key="3">
    <source>
        <dbReference type="RuleBase" id="RU361235"/>
    </source>
</evidence>
<protein>
    <recommendedName>
        <fullName evidence="3">Carboxylic ester hydrolase</fullName>
        <ecNumber evidence="3">3.1.1.-</ecNumber>
    </recommendedName>
</protein>
<sequence>MTASSGAPAPTVKLHQGTYVGTIIPESVWYPKAVEAFRGIPYAETTAGKNRFRPPVALGPSNQTFQAQTLGSAAPGSNASASDKAAIEGEDCLNLNVYKPSGLSHLSPSSSSSRVQRRLPVVVYVHGGAFNVGVGTERNMASFVSWAKEPLIAVNFNYRVGALGFLPSSLAAREGLLNLGLKDQQLLFSWVQENIAAFGGDPDNVTLMGLSAGAHSIGHHLMYYSYSSNPPPFAKAILESGATTARAVFYPTHPRHETQFREFLAAAGIDHLPEDRIFAALRRLPVDVITQASRSVWNRYQESVCWPFQPVIDGPNPHRPDVSSSSSHGTTGIANGSAPANNATEAVIPDLPIASWRKGRHLRIPVLTGFNTNEGTIFVPRDANTDDDFRRFFLGLIPTLDAADVEGIETLYPDTKSAATYGIQQLPSDVGWQWARLDAAYSHYAYICPVLQTAHFLSAYSSGNSGGSKINNSSSVYVYQYAAASSMWGTANHGDEAIFVAHDMAALAGRSSAESVAGGGGAFPGPQGKGDGGPPPGIRAIADAIHGAWTNFIVSKDGNPNPRVASSSGSSSSESWWPPFISPAVSGGKGHVMVFGAGNNERFDAGNRARGNGAGRAGVTANVRSLTAAEVERCQFWWERVELSQGFGKRSQGKRDNTQIKGKL</sequence>
<evidence type="ECO:0000256" key="4">
    <source>
        <dbReference type="SAM" id="MobiDB-lite"/>
    </source>
</evidence>
<name>A0ABR3Y586_9PEZI</name>
<dbReference type="InterPro" id="IPR002018">
    <property type="entry name" value="CarbesteraseB"/>
</dbReference>
<dbReference type="InterPro" id="IPR019826">
    <property type="entry name" value="Carboxylesterase_B_AS"/>
</dbReference>
<evidence type="ECO:0000256" key="2">
    <source>
        <dbReference type="ARBA" id="ARBA00022801"/>
    </source>
</evidence>